<feature type="transmembrane region" description="Helical" evidence="1">
    <location>
        <begin position="102"/>
        <end position="124"/>
    </location>
</feature>
<reference evidence="2" key="1">
    <citation type="submission" date="2021-08" db="EMBL/GenBank/DDBJ databases">
        <title>WGS assembly of Ceratopteris richardii.</title>
        <authorList>
            <person name="Marchant D.B."/>
            <person name="Chen G."/>
            <person name="Jenkins J."/>
            <person name="Shu S."/>
            <person name="Leebens-Mack J."/>
            <person name="Grimwood J."/>
            <person name="Schmutz J."/>
            <person name="Soltis P."/>
            <person name="Soltis D."/>
            <person name="Chen Z.-H."/>
        </authorList>
    </citation>
    <scope>NUCLEOTIDE SEQUENCE</scope>
    <source>
        <strain evidence="2">Whitten #5841</strain>
        <tissue evidence="2">Leaf</tissue>
    </source>
</reference>
<keyword evidence="1" id="KW-0812">Transmembrane</keyword>
<keyword evidence="1" id="KW-0472">Membrane</keyword>
<dbReference type="PANTHER" id="PTHR34548">
    <property type="entry name" value="PROTEIN TIC 21, CHLOROPLASTIC"/>
    <property type="match status" value="1"/>
</dbReference>
<dbReference type="OMA" id="GIFWAVC"/>
<dbReference type="EMBL" id="CM035420">
    <property type="protein sequence ID" value="KAH7404613.1"/>
    <property type="molecule type" value="Genomic_DNA"/>
</dbReference>
<dbReference type="AlphaFoldDB" id="A0A8T2T8D7"/>
<dbReference type="OrthoDB" id="5900at2759"/>
<feature type="transmembrane region" description="Helical" evidence="1">
    <location>
        <begin position="130"/>
        <end position="153"/>
    </location>
</feature>
<dbReference type="PANTHER" id="PTHR34548:SF2">
    <property type="entry name" value="PROTEIN TIC 21, CHLOROPLASTIC"/>
    <property type="match status" value="1"/>
</dbReference>
<dbReference type="Pfam" id="PF12263">
    <property type="entry name" value="DUF3611"/>
    <property type="match status" value="1"/>
</dbReference>
<evidence type="ECO:0000313" key="2">
    <source>
        <dbReference type="EMBL" id="KAH7404613.1"/>
    </source>
</evidence>
<name>A0A8T2T8D7_CERRI</name>
<comment type="caution">
    <text evidence="2">The sequence shown here is derived from an EMBL/GenBank/DDBJ whole genome shotgun (WGS) entry which is preliminary data.</text>
</comment>
<sequence length="274" mass="29271">MQVHFNPRVLHTHCTPSLSHGPVRSREPLIRTPSACFTSLHAFSPKLSLLTFQSQRTLQPCRRFPKIVSASTGGSEAAARDQVSKRLANIARNLRRLGTIGFWGQLVCSVVSAIILAFSVAISGSPTSQVAFYATAGGIIAAFLSVFWSFGYVRLSDRLRKSANDLSKAPPRSNVVKNLQQGVVINLVGMGLALVGMEATVGSLVAKSLQSTGVPYFQGTAVNYSPVLALDVFLVQASVNTVVSHFLGVVFSAELLRSVTLSQPPPESVIPKPA</sequence>
<proteinExistence type="predicted"/>
<evidence type="ECO:0008006" key="4">
    <source>
        <dbReference type="Google" id="ProtNLM"/>
    </source>
</evidence>
<dbReference type="EMBL" id="CM035420">
    <property type="protein sequence ID" value="KAH7404612.1"/>
    <property type="molecule type" value="Genomic_DNA"/>
</dbReference>
<evidence type="ECO:0000256" key="1">
    <source>
        <dbReference type="SAM" id="Phobius"/>
    </source>
</evidence>
<protein>
    <recommendedName>
        <fullName evidence="4">Protein TIC 21, chloroplastic</fullName>
    </recommendedName>
</protein>
<dbReference type="InterPro" id="IPR022051">
    <property type="entry name" value="DUF3611"/>
</dbReference>
<keyword evidence="1" id="KW-1133">Transmembrane helix</keyword>
<accession>A0A8T2T8D7</accession>
<gene>
    <name evidence="2" type="ORF">KP509_15G034300</name>
</gene>
<keyword evidence="3" id="KW-1185">Reference proteome</keyword>
<organism evidence="2 3">
    <name type="scientific">Ceratopteris richardii</name>
    <name type="common">Triangle waterfern</name>
    <dbReference type="NCBI Taxonomy" id="49495"/>
    <lineage>
        <taxon>Eukaryota</taxon>
        <taxon>Viridiplantae</taxon>
        <taxon>Streptophyta</taxon>
        <taxon>Embryophyta</taxon>
        <taxon>Tracheophyta</taxon>
        <taxon>Polypodiopsida</taxon>
        <taxon>Polypodiidae</taxon>
        <taxon>Polypodiales</taxon>
        <taxon>Pteridineae</taxon>
        <taxon>Pteridaceae</taxon>
        <taxon>Parkerioideae</taxon>
        <taxon>Ceratopteris</taxon>
    </lineage>
</organism>
<dbReference type="Proteomes" id="UP000825935">
    <property type="component" value="Chromosome 15"/>
</dbReference>
<evidence type="ECO:0000313" key="3">
    <source>
        <dbReference type="Proteomes" id="UP000825935"/>
    </source>
</evidence>